<dbReference type="AlphaFoldDB" id="A0A914DV46"/>
<sequence length="131" mass="14956">MTTNSNHNNRDMRLRAFMEEYALLLQVFDDVSNIKKLLQSIEFLCILLIVEIICIFCIIALGIFCWKYCCQREAEVTTPHGYGPKPVKYKQYQPTTPPSVETAIIPPNNNVKEKAQSALDNIPTIIYETSA</sequence>
<reference evidence="3" key="1">
    <citation type="submission" date="2022-11" db="UniProtKB">
        <authorList>
            <consortium name="WormBaseParasite"/>
        </authorList>
    </citation>
    <scope>IDENTIFICATION</scope>
</reference>
<dbReference type="Proteomes" id="UP000887540">
    <property type="component" value="Unplaced"/>
</dbReference>
<accession>A0A914DV46</accession>
<dbReference type="WBParaSite" id="ACRNAN_scaffold4092.g26016.t1">
    <property type="protein sequence ID" value="ACRNAN_scaffold4092.g26016.t1"/>
    <property type="gene ID" value="ACRNAN_scaffold4092.g26016"/>
</dbReference>
<name>A0A914DV46_9BILA</name>
<feature type="transmembrane region" description="Helical" evidence="1">
    <location>
        <begin position="43"/>
        <end position="64"/>
    </location>
</feature>
<proteinExistence type="predicted"/>
<keyword evidence="2" id="KW-1185">Reference proteome</keyword>
<keyword evidence="1" id="KW-0812">Transmembrane</keyword>
<evidence type="ECO:0000256" key="1">
    <source>
        <dbReference type="SAM" id="Phobius"/>
    </source>
</evidence>
<protein>
    <submittedName>
        <fullName evidence="3">Uncharacterized protein</fullName>
    </submittedName>
</protein>
<organism evidence="2 3">
    <name type="scientific">Acrobeloides nanus</name>
    <dbReference type="NCBI Taxonomy" id="290746"/>
    <lineage>
        <taxon>Eukaryota</taxon>
        <taxon>Metazoa</taxon>
        <taxon>Ecdysozoa</taxon>
        <taxon>Nematoda</taxon>
        <taxon>Chromadorea</taxon>
        <taxon>Rhabditida</taxon>
        <taxon>Tylenchina</taxon>
        <taxon>Cephalobomorpha</taxon>
        <taxon>Cephaloboidea</taxon>
        <taxon>Cephalobidae</taxon>
        <taxon>Acrobeloides</taxon>
    </lineage>
</organism>
<keyword evidence="1" id="KW-0472">Membrane</keyword>
<evidence type="ECO:0000313" key="3">
    <source>
        <dbReference type="WBParaSite" id="ACRNAN_scaffold4092.g26016.t1"/>
    </source>
</evidence>
<evidence type="ECO:0000313" key="2">
    <source>
        <dbReference type="Proteomes" id="UP000887540"/>
    </source>
</evidence>
<keyword evidence="1" id="KW-1133">Transmembrane helix</keyword>